<dbReference type="Proteomes" id="UP000814128">
    <property type="component" value="Unassembled WGS sequence"/>
</dbReference>
<reference evidence="1" key="2">
    <citation type="journal article" date="2022" name="New Phytol.">
        <title>Evolutionary transition to the ectomycorrhizal habit in the genomes of a hyperdiverse lineage of mushroom-forming fungi.</title>
        <authorList>
            <person name="Looney B."/>
            <person name="Miyauchi S."/>
            <person name="Morin E."/>
            <person name="Drula E."/>
            <person name="Courty P.E."/>
            <person name="Kohler A."/>
            <person name="Kuo A."/>
            <person name="LaButti K."/>
            <person name="Pangilinan J."/>
            <person name="Lipzen A."/>
            <person name="Riley R."/>
            <person name="Andreopoulos W."/>
            <person name="He G."/>
            <person name="Johnson J."/>
            <person name="Nolan M."/>
            <person name="Tritt A."/>
            <person name="Barry K.W."/>
            <person name="Grigoriev I.V."/>
            <person name="Nagy L.G."/>
            <person name="Hibbett D."/>
            <person name="Henrissat B."/>
            <person name="Matheny P.B."/>
            <person name="Labbe J."/>
            <person name="Martin F.M."/>
        </authorList>
    </citation>
    <scope>NUCLEOTIDE SEQUENCE</scope>
    <source>
        <strain evidence="1">EC-137</strain>
    </source>
</reference>
<reference evidence="1" key="1">
    <citation type="submission" date="2021-02" db="EMBL/GenBank/DDBJ databases">
        <authorList>
            <consortium name="DOE Joint Genome Institute"/>
            <person name="Ahrendt S."/>
            <person name="Looney B.P."/>
            <person name="Miyauchi S."/>
            <person name="Morin E."/>
            <person name="Drula E."/>
            <person name="Courty P.E."/>
            <person name="Chicoki N."/>
            <person name="Fauchery L."/>
            <person name="Kohler A."/>
            <person name="Kuo A."/>
            <person name="Labutti K."/>
            <person name="Pangilinan J."/>
            <person name="Lipzen A."/>
            <person name="Riley R."/>
            <person name="Andreopoulos W."/>
            <person name="He G."/>
            <person name="Johnson J."/>
            <person name="Barry K.W."/>
            <person name="Grigoriev I.V."/>
            <person name="Nagy L."/>
            <person name="Hibbett D."/>
            <person name="Henrissat B."/>
            <person name="Matheny P.B."/>
            <person name="Labbe J."/>
            <person name="Martin F."/>
        </authorList>
    </citation>
    <scope>NUCLEOTIDE SEQUENCE</scope>
    <source>
        <strain evidence="1">EC-137</strain>
    </source>
</reference>
<protein>
    <submittedName>
        <fullName evidence="1">Uncharacterized protein</fullName>
    </submittedName>
</protein>
<name>A0ACB8QG32_9AGAM</name>
<sequence>MLLEERHSREAFPVACRVVGSDQWLVAHFDESWKVADVKRYILTKVDSTETGSSLFHPPRNRPVSPITFASIRHSHHGDTDDPDADDDDYDDDYSVYSNDDLVPPDGPRGRGRTHRLGGTFSFDSPNALHDLHDPSSIHRHTLLMFSTGQVLEDDFTLAWYNLRDNELLELHPLHTIVRLPRSTLLDYVQPYFECRVNALRVISTEDRPRTDPKGKRRDGLPEPRSPGDRDRDRSGPIPRRRKKTKLEWKERWLVVYQGQLSLFKHRSDPTLVHSCTLDALTKISRPNEVLGTQGSSSHGAYVVCARFCTLEPPAPPPPPRSPLFESWTDPWSGTSIPPVPAERDELGSPRPADARDRALSAGSVQPRTAAAMDVWDPPPRESPPTGPTGFWYDSSDGDGIWLIVDTLAPVAHANLLRILHRHTPATLSSSVVPADTLPNNPTTPPAPHARAQSPSLAPPPLPYPDWRLAVARRAQRAGLGDLTRAHAYLLYGASKPRVPAPPRETGFDSSARFEDTPPVELEWANWARDLARQARAPANTGPAQPSPPSPPPAQSHVVSARRGSATAPPFSDLAPWPSAGLTRASPPPPPSDFSAASLISSYEDALSPDAPALLVARPVNAGITTSVVSVGRGWAAVAAAGAGAGAERRRAGDKDRDGDGPRLARRKTSNAPPPAQVQSSSAAGAGGSGQGQGQGRGERERERTATRILKGLRPERLVKQFDSAMEFVDGKR</sequence>
<dbReference type="EMBL" id="MU273615">
    <property type="protein sequence ID" value="KAI0030575.1"/>
    <property type="molecule type" value="Genomic_DNA"/>
</dbReference>
<organism evidence="1 2">
    <name type="scientific">Vararia minispora EC-137</name>
    <dbReference type="NCBI Taxonomy" id="1314806"/>
    <lineage>
        <taxon>Eukaryota</taxon>
        <taxon>Fungi</taxon>
        <taxon>Dikarya</taxon>
        <taxon>Basidiomycota</taxon>
        <taxon>Agaricomycotina</taxon>
        <taxon>Agaricomycetes</taxon>
        <taxon>Russulales</taxon>
        <taxon>Lachnocladiaceae</taxon>
        <taxon>Vararia</taxon>
    </lineage>
</organism>
<evidence type="ECO:0000313" key="1">
    <source>
        <dbReference type="EMBL" id="KAI0030575.1"/>
    </source>
</evidence>
<accession>A0ACB8QG32</accession>
<keyword evidence="2" id="KW-1185">Reference proteome</keyword>
<evidence type="ECO:0000313" key="2">
    <source>
        <dbReference type="Proteomes" id="UP000814128"/>
    </source>
</evidence>
<gene>
    <name evidence="1" type="ORF">K488DRAFT_87653</name>
</gene>
<proteinExistence type="predicted"/>
<comment type="caution">
    <text evidence="1">The sequence shown here is derived from an EMBL/GenBank/DDBJ whole genome shotgun (WGS) entry which is preliminary data.</text>
</comment>